<dbReference type="Proteomes" id="UP000031516">
    <property type="component" value="Unassembled WGS sequence"/>
</dbReference>
<name>A0A0A8L1X7_9SACH</name>
<dbReference type="GO" id="GO:0051285">
    <property type="term" value="C:cell cortex of cell tip"/>
    <property type="evidence" value="ECO:0007669"/>
    <property type="project" value="TreeGrafter"/>
</dbReference>
<dbReference type="Pfam" id="PF06687">
    <property type="entry name" value="SUR7"/>
    <property type="match status" value="1"/>
</dbReference>
<evidence type="ECO:0000313" key="3">
    <source>
        <dbReference type="Proteomes" id="UP000031516"/>
    </source>
</evidence>
<dbReference type="PANTHER" id="PTHR28019">
    <property type="entry name" value="CELL MEMBRANE PROTEIN YLR413W-RELATED"/>
    <property type="match status" value="1"/>
</dbReference>
<accession>A0A0A8L1X7</accession>
<feature type="transmembrane region" description="Helical" evidence="1">
    <location>
        <begin position="142"/>
        <end position="170"/>
    </location>
</feature>
<reference evidence="2 3" key="1">
    <citation type="submission" date="2014-03" db="EMBL/GenBank/DDBJ databases">
        <title>The genome of Kluyveromyces dobzhanskii.</title>
        <authorList>
            <person name="Nystedt B."/>
            <person name="Astrom S."/>
        </authorList>
    </citation>
    <scope>NUCLEOTIDE SEQUENCE [LARGE SCALE GENOMIC DNA]</scope>
    <source>
        <strain evidence="2 3">CBS 2104</strain>
    </source>
</reference>
<feature type="transmembrane region" description="Helical" evidence="1">
    <location>
        <begin position="182"/>
        <end position="205"/>
    </location>
</feature>
<dbReference type="GO" id="GO:0005886">
    <property type="term" value="C:plasma membrane"/>
    <property type="evidence" value="ECO:0007669"/>
    <property type="project" value="InterPro"/>
</dbReference>
<evidence type="ECO:0000313" key="2">
    <source>
        <dbReference type="EMBL" id="CDO92132.1"/>
    </source>
</evidence>
<organism evidence="2 3">
    <name type="scientific">Kluyveromyces dobzhanskii CBS 2104</name>
    <dbReference type="NCBI Taxonomy" id="1427455"/>
    <lineage>
        <taxon>Eukaryota</taxon>
        <taxon>Fungi</taxon>
        <taxon>Dikarya</taxon>
        <taxon>Ascomycota</taxon>
        <taxon>Saccharomycotina</taxon>
        <taxon>Saccharomycetes</taxon>
        <taxon>Saccharomycetales</taxon>
        <taxon>Saccharomycetaceae</taxon>
        <taxon>Kluyveromyces</taxon>
    </lineage>
</organism>
<dbReference type="Gene3D" id="1.20.140.150">
    <property type="match status" value="1"/>
</dbReference>
<dbReference type="GO" id="GO:0031505">
    <property type="term" value="P:fungal-type cell wall organization"/>
    <property type="evidence" value="ECO:0007669"/>
    <property type="project" value="TreeGrafter"/>
</dbReference>
<gene>
    <name evidence="2" type="ORF">KLDO_g457</name>
</gene>
<dbReference type="PANTHER" id="PTHR28019:SF2">
    <property type="entry name" value="CELL MEMBRANE PROTEIN YLR413W-RELATED"/>
    <property type="match status" value="1"/>
</dbReference>
<keyword evidence="1" id="KW-0812">Transmembrane</keyword>
<keyword evidence="1" id="KW-0472">Membrane</keyword>
<comment type="caution">
    <text evidence="2">The sequence shown here is derived from an EMBL/GenBank/DDBJ whole genome shotgun (WGS) entry which is preliminary data.</text>
</comment>
<dbReference type="InterPro" id="IPR052413">
    <property type="entry name" value="SUR7_domain"/>
</dbReference>
<feature type="transmembrane region" description="Helical" evidence="1">
    <location>
        <begin position="226"/>
        <end position="246"/>
    </location>
</feature>
<dbReference type="OrthoDB" id="4480814at2759"/>
<protein>
    <submittedName>
        <fullName evidence="2">WGS project CCBQ000000000 data, contig 00016</fullName>
    </submittedName>
</protein>
<dbReference type="InterPro" id="IPR009571">
    <property type="entry name" value="SUR7/Rim9-like_fungi"/>
</dbReference>
<dbReference type="AlphaFoldDB" id="A0A0A8L1X7"/>
<feature type="transmembrane region" description="Helical" evidence="1">
    <location>
        <begin position="6"/>
        <end position="28"/>
    </location>
</feature>
<sequence length="265" mass="28856">MNFLTVLGSFIITIASLVLAIFACFGSISKGAPLDKIYVAQLDITGVNISSVLGTTISTSSVPSFDSLGIPSYLNLGLWSYCIAGSNQTVTSCTKPSGIEQFNLKTMLEDNIDNNQVSELVSSVISIVVPEKLSDKMSYYNALIKCMCITLVVGIALLALTVIVNVLRWVLHFTFVNVIGRILSILSFISIGISAGTGTATYVVIRNILSDNYSEYGIKLSLGRKFYALIWASVAGCLINFILWILTRQRRKAQVIMQPVPTEKF</sequence>
<dbReference type="EMBL" id="CCBQ010000012">
    <property type="protein sequence ID" value="CDO92132.1"/>
    <property type="molecule type" value="Genomic_DNA"/>
</dbReference>
<keyword evidence="1" id="KW-1133">Transmembrane helix</keyword>
<proteinExistence type="predicted"/>
<keyword evidence="3" id="KW-1185">Reference proteome</keyword>
<evidence type="ECO:0000256" key="1">
    <source>
        <dbReference type="SAM" id="Phobius"/>
    </source>
</evidence>